<dbReference type="Gene3D" id="3.40.50.150">
    <property type="entry name" value="Vaccinia Virus protein VP39"/>
    <property type="match status" value="1"/>
</dbReference>
<gene>
    <name evidence="5" type="ORF">FGG08_003248</name>
</gene>
<keyword evidence="2" id="KW-0489">Methyltransferase</keyword>
<keyword evidence="3" id="KW-0808">Transferase</keyword>
<evidence type="ECO:0000256" key="3">
    <source>
        <dbReference type="ARBA" id="ARBA00022679"/>
    </source>
</evidence>
<dbReference type="Proteomes" id="UP000698800">
    <property type="component" value="Unassembled WGS sequence"/>
</dbReference>
<dbReference type="PANTHER" id="PTHR32183:SF11">
    <property type="entry name" value="THIOL METHYLTRANSFERASE 2-RELATED"/>
    <property type="match status" value="1"/>
</dbReference>
<dbReference type="PROSITE" id="PS51585">
    <property type="entry name" value="SAM_MT_TPMT"/>
    <property type="match status" value="1"/>
</dbReference>
<keyword evidence="6" id="KW-1185">Reference proteome</keyword>
<sequence>MDRVLLQPRHQLAHANMSIHPLSAARARLLEHFSVPDSTFGERWALLWDAGDFLPWDKGTPNPALEDLLENRKDLLGGSVFVEGESGALPGEKRRKRALVPGCGRGYDVLLLASYGYDAYGLEISDTAVKLCEEYASEHGKDYPARDESIGVGKVKFILGDFFKEEWEKEVEGAARFELLYDYTFLSALPPSTRPAWSLRYSQLLSSSTSGCLICIEYPTYKDPATRGPPFGLPPKVYLGHLSHPGEELPYDEEGSLLENQIVGTGSTASLERIAHWQPERTHEIGKGTDWVSVWRHI</sequence>
<evidence type="ECO:0000256" key="4">
    <source>
        <dbReference type="ARBA" id="ARBA00022691"/>
    </source>
</evidence>
<reference evidence="5" key="1">
    <citation type="submission" date="2021-03" db="EMBL/GenBank/DDBJ databases">
        <title>Comparative genomics and phylogenomic investigation of the class Geoglossomycetes provide insights into ecological specialization and systematics.</title>
        <authorList>
            <person name="Melie T."/>
            <person name="Pirro S."/>
            <person name="Miller A.N."/>
            <person name="Quandt A."/>
        </authorList>
    </citation>
    <scope>NUCLEOTIDE SEQUENCE</scope>
    <source>
        <strain evidence="5">GBOQ0MN5Z8</strain>
    </source>
</reference>
<name>A0A9P8KYA4_9PEZI</name>
<dbReference type="AlphaFoldDB" id="A0A9P8KYA4"/>
<proteinExistence type="predicted"/>
<comment type="caution">
    <text evidence="5">The sequence shown here is derived from an EMBL/GenBank/DDBJ whole genome shotgun (WGS) entry which is preliminary data.</text>
</comment>
<dbReference type="GO" id="GO:0032259">
    <property type="term" value="P:methylation"/>
    <property type="evidence" value="ECO:0007669"/>
    <property type="project" value="UniProtKB-KW"/>
</dbReference>
<dbReference type="InterPro" id="IPR029063">
    <property type="entry name" value="SAM-dependent_MTases_sf"/>
</dbReference>
<organism evidence="5 6">
    <name type="scientific">Glutinoglossum americanum</name>
    <dbReference type="NCBI Taxonomy" id="1670608"/>
    <lineage>
        <taxon>Eukaryota</taxon>
        <taxon>Fungi</taxon>
        <taxon>Dikarya</taxon>
        <taxon>Ascomycota</taxon>
        <taxon>Pezizomycotina</taxon>
        <taxon>Geoglossomycetes</taxon>
        <taxon>Geoglossales</taxon>
        <taxon>Geoglossaceae</taxon>
        <taxon>Glutinoglossum</taxon>
    </lineage>
</organism>
<keyword evidence="4" id="KW-0949">S-adenosyl-L-methionine</keyword>
<dbReference type="EMBL" id="JAGHQL010000056">
    <property type="protein sequence ID" value="KAH0542311.1"/>
    <property type="molecule type" value="Genomic_DNA"/>
</dbReference>
<dbReference type="InterPro" id="IPR008854">
    <property type="entry name" value="TPMT"/>
</dbReference>
<evidence type="ECO:0000313" key="5">
    <source>
        <dbReference type="EMBL" id="KAH0542311.1"/>
    </source>
</evidence>
<dbReference type="SUPFAM" id="SSF53335">
    <property type="entry name" value="S-adenosyl-L-methionine-dependent methyltransferases"/>
    <property type="match status" value="1"/>
</dbReference>
<accession>A0A9P8KYA4</accession>
<dbReference type="PANTHER" id="PTHR32183">
    <property type="match status" value="1"/>
</dbReference>
<dbReference type="OrthoDB" id="276151at2759"/>
<dbReference type="GO" id="GO:0008757">
    <property type="term" value="F:S-adenosylmethionine-dependent methyltransferase activity"/>
    <property type="evidence" value="ECO:0007669"/>
    <property type="project" value="InterPro"/>
</dbReference>
<dbReference type="Pfam" id="PF05724">
    <property type="entry name" value="TPMT"/>
    <property type="match status" value="1"/>
</dbReference>
<protein>
    <recommendedName>
        <fullName evidence="7">Thiol methyltransferase</fullName>
    </recommendedName>
</protein>
<evidence type="ECO:0000256" key="2">
    <source>
        <dbReference type="ARBA" id="ARBA00022603"/>
    </source>
</evidence>
<keyword evidence="1" id="KW-0597">Phosphoprotein</keyword>
<evidence type="ECO:0008006" key="7">
    <source>
        <dbReference type="Google" id="ProtNLM"/>
    </source>
</evidence>
<dbReference type="CDD" id="cd02440">
    <property type="entry name" value="AdoMet_MTases"/>
    <property type="match status" value="1"/>
</dbReference>
<evidence type="ECO:0000313" key="6">
    <source>
        <dbReference type="Proteomes" id="UP000698800"/>
    </source>
</evidence>
<evidence type="ECO:0000256" key="1">
    <source>
        <dbReference type="ARBA" id="ARBA00022553"/>
    </source>
</evidence>